<name>A0A9N9B4S9_9GLOM</name>
<keyword evidence="2" id="KW-1133">Transmembrane helix</keyword>
<dbReference type="AlphaFoldDB" id="A0A9N9B4S9"/>
<feature type="region of interest" description="Disordered" evidence="1">
    <location>
        <begin position="496"/>
        <end position="528"/>
    </location>
</feature>
<feature type="domain" description="Phospholipid/glycerol acyltransferase" evidence="3">
    <location>
        <begin position="39"/>
        <end position="188"/>
    </location>
</feature>
<proteinExistence type="predicted"/>
<reference evidence="4" key="1">
    <citation type="submission" date="2021-06" db="EMBL/GenBank/DDBJ databases">
        <authorList>
            <person name="Kallberg Y."/>
            <person name="Tangrot J."/>
            <person name="Rosling A."/>
        </authorList>
    </citation>
    <scope>NUCLEOTIDE SEQUENCE</scope>
    <source>
        <strain evidence="4">FL130A</strain>
    </source>
</reference>
<protein>
    <submittedName>
        <fullName evidence="4">3909_t:CDS:1</fullName>
    </submittedName>
</protein>
<dbReference type="SUPFAM" id="SSF69593">
    <property type="entry name" value="Glycerol-3-phosphate (1)-acyltransferase"/>
    <property type="match status" value="1"/>
</dbReference>
<dbReference type="GO" id="GO:0008654">
    <property type="term" value="P:phospholipid biosynthetic process"/>
    <property type="evidence" value="ECO:0007669"/>
    <property type="project" value="TreeGrafter"/>
</dbReference>
<dbReference type="InterPro" id="IPR052744">
    <property type="entry name" value="GPAT/DAPAT"/>
</dbReference>
<dbReference type="EMBL" id="CAJVPS010001879">
    <property type="protein sequence ID" value="CAG8553154.1"/>
    <property type="molecule type" value="Genomic_DNA"/>
</dbReference>
<dbReference type="PANTHER" id="PTHR31605:SF0">
    <property type="entry name" value="GLYCEROL-3-PHOSPHATE O-ACYLTRANSFERASE 1"/>
    <property type="match status" value="1"/>
</dbReference>
<dbReference type="PANTHER" id="PTHR31605">
    <property type="entry name" value="GLYCEROL-3-PHOSPHATE O-ACYLTRANSFERASE 1"/>
    <property type="match status" value="1"/>
</dbReference>
<dbReference type="Proteomes" id="UP000789508">
    <property type="component" value="Unassembled WGS sequence"/>
</dbReference>
<dbReference type="Pfam" id="PF01553">
    <property type="entry name" value="Acyltransferase"/>
    <property type="match status" value="1"/>
</dbReference>
<gene>
    <name evidence="4" type="ORF">ALEPTO_LOCUS5977</name>
</gene>
<keyword evidence="5" id="KW-1185">Reference proteome</keyword>
<feature type="region of interest" description="Disordered" evidence="1">
    <location>
        <begin position="147"/>
        <end position="174"/>
    </location>
</feature>
<accession>A0A9N9B4S9</accession>
<evidence type="ECO:0000313" key="4">
    <source>
        <dbReference type="EMBL" id="CAG8553154.1"/>
    </source>
</evidence>
<feature type="transmembrane region" description="Helical" evidence="2">
    <location>
        <begin position="334"/>
        <end position="353"/>
    </location>
</feature>
<dbReference type="OrthoDB" id="5567124at2759"/>
<evidence type="ECO:0000256" key="1">
    <source>
        <dbReference type="SAM" id="MobiDB-lite"/>
    </source>
</evidence>
<sequence length="528" mass="59761">MPFGISHDIILTLARWSLHGFFRDIKVVGQENVPKEGPIIACSTHSNMIVDAAVLAATFPHKRRLHFWAKNSLFANKHFRAILTDSGVVPVDRTTKNNQGLFSATIDVLKLGEVVAVFPEGTSHSESRLLRLRDGASWHIKSEQLNGIAPDDDSVNDDTSKSQEKNYNQKSSQSPSKVVIVPAGITYVQKTKYRSLVISSYGPPIDVEPYLEDFERDDRTTVKRLTQHIEKEIEKLTINAKDWETLNAANMARLLLFSDDKDVALDDHVKITQSLVNFFTTTEEASSLKTNLHQYKTTLDSLNLNNIDIARYETHDLTIHWALYTFVAESCKSLIQLPFFLPGLLFHWPIYILGKLSARYEVYEENKAQNKIMLGLAWLMLAYLFLFLVIWIAFLFTPAGFVLAGGFVFIFAWYHIALVDSHYDAFKDVLSSYCIFKALISGKGSDAREKVESLVSMRRACIRNLKRIEEDYRGKSDDLRYVFEYRAGVGRDDARNGFTSNTNGTANGNHLVNGGSNGDDNYNYKKSL</sequence>
<organism evidence="4 5">
    <name type="scientific">Ambispora leptoticha</name>
    <dbReference type="NCBI Taxonomy" id="144679"/>
    <lineage>
        <taxon>Eukaryota</taxon>
        <taxon>Fungi</taxon>
        <taxon>Fungi incertae sedis</taxon>
        <taxon>Mucoromycota</taxon>
        <taxon>Glomeromycotina</taxon>
        <taxon>Glomeromycetes</taxon>
        <taxon>Archaeosporales</taxon>
        <taxon>Ambisporaceae</taxon>
        <taxon>Ambispora</taxon>
    </lineage>
</organism>
<keyword evidence="2" id="KW-0812">Transmembrane</keyword>
<evidence type="ECO:0000313" key="5">
    <source>
        <dbReference type="Proteomes" id="UP000789508"/>
    </source>
</evidence>
<feature type="transmembrane region" description="Helical" evidence="2">
    <location>
        <begin position="374"/>
        <end position="394"/>
    </location>
</feature>
<keyword evidence="2" id="KW-0472">Membrane</keyword>
<dbReference type="GO" id="GO:0016287">
    <property type="term" value="F:glycerone-phosphate O-acyltransferase activity"/>
    <property type="evidence" value="ECO:0007669"/>
    <property type="project" value="TreeGrafter"/>
</dbReference>
<feature type="transmembrane region" description="Helical" evidence="2">
    <location>
        <begin position="400"/>
        <end position="419"/>
    </location>
</feature>
<dbReference type="GO" id="GO:0004366">
    <property type="term" value="F:glycerol-3-phosphate O-acyltransferase activity"/>
    <property type="evidence" value="ECO:0007669"/>
    <property type="project" value="TreeGrafter"/>
</dbReference>
<feature type="compositionally biased region" description="Polar residues" evidence="1">
    <location>
        <begin position="497"/>
        <end position="510"/>
    </location>
</feature>
<evidence type="ECO:0000259" key="3">
    <source>
        <dbReference type="SMART" id="SM00563"/>
    </source>
</evidence>
<feature type="compositionally biased region" description="Polar residues" evidence="1">
    <location>
        <begin position="165"/>
        <end position="174"/>
    </location>
</feature>
<evidence type="ECO:0000256" key="2">
    <source>
        <dbReference type="SAM" id="Phobius"/>
    </source>
</evidence>
<dbReference type="SMART" id="SM00563">
    <property type="entry name" value="PlsC"/>
    <property type="match status" value="1"/>
</dbReference>
<dbReference type="InterPro" id="IPR002123">
    <property type="entry name" value="Plipid/glycerol_acylTrfase"/>
</dbReference>
<comment type="caution">
    <text evidence="4">The sequence shown here is derived from an EMBL/GenBank/DDBJ whole genome shotgun (WGS) entry which is preliminary data.</text>
</comment>